<dbReference type="AlphaFoldDB" id="S9QK99"/>
<comment type="caution">
    <text evidence="2">The sequence shown here is derived from an EMBL/GenBank/DDBJ whole genome shotgun (WGS) entry which is preliminary data.</text>
</comment>
<evidence type="ECO:0000313" key="3">
    <source>
        <dbReference type="Proteomes" id="UP000015347"/>
    </source>
</evidence>
<name>S9QK99_9RHOB</name>
<dbReference type="NCBIfam" id="TIGR03021">
    <property type="entry name" value="pilP_fam"/>
    <property type="match status" value="1"/>
</dbReference>
<gene>
    <name evidence="2" type="ORF">Salmuc_00205</name>
</gene>
<dbReference type="eggNOG" id="ENOG5033BS9">
    <property type="taxonomic scope" value="Bacteria"/>
</dbReference>
<dbReference type="RefSeq" id="WP_021120370.1">
    <property type="nucleotide sequence ID" value="NZ_KE557276.1"/>
</dbReference>
<evidence type="ECO:0000313" key="2">
    <source>
        <dbReference type="EMBL" id="EPX81891.1"/>
    </source>
</evidence>
<proteinExistence type="predicted"/>
<evidence type="ECO:0008006" key="4">
    <source>
        <dbReference type="Google" id="ProtNLM"/>
    </source>
</evidence>
<keyword evidence="3" id="KW-1185">Reference proteome</keyword>
<evidence type="ECO:0000256" key="1">
    <source>
        <dbReference type="SAM" id="MobiDB-lite"/>
    </source>
</evidence>
<reference evidence="3" key="1">
    <citation type="journal article" date="2014" name="Stand. Genomic Sci.">
        <title>Genome sequence of the exopolysaccharide-producing Salipiger mucosus type strain (DSM 16094(T)), a moderately halophilic member of the Roseobacter clade.</title>
        <authorList>
            <person name="Riedel T."/>
            <person name="Spring S."/>
            <person name="Fiebig A."/>
            <person name="Petersen J."/>
            <person name="Kyrpides N.C."/>
            <person name="Goker M."/>
            <person name="Klenk H.P."/>
        </authorList>
    </citation>
    <scope>NUCLEOTIDE SEQUENCE [LARGE SCALE GENOMIC DNA]</scope>
    <source>
        <strain evidence="3">DSM 16094</strain>
    </source>
</reference>
<dbReference type="STRING" id="1123237.Salmuc_00205"/>
<feature type="region of interest" description="Disordered" evidence="1">
    <location>
        <begin position="1"/>
        <end position="37"/>
    </location>
</feature>
<dbReference type="HOGENOM" id="CLU_177050_0_0_5"/>
<dbReference type="Proteomes" id="UP000015347">
    <property type="component" value="Unassembled WGS sequence"/>
</dbReference>
<dbReference type="InterPro" id="IPR022753">
    <property type="entry name" value="T4SS_pilus_biogen_PilP"/>
</dbReference>
<dbReference type="EMBL" id="APVH01000028">
    <property type="protein sequence ID" value="EPX81891.1"/>
    <property type="molecule type" value="Genomic_DNA"/>
</dbReference>
<protein>
    <recommendedName>
        <fullName evidence="4">Type IV pilus biogenesis protein PilP</fullName>
    </recommendedName>
</protein>
<accession>S9QK99</accession>
<organism evidence="2 3">
    <name type="scientific">Salipiger mucosus DSM 16094</name>
    <dbReference type="NCBI Taxonomy" id="1123237"/>
    <lineage>
        <taxon>Bacteria</taxon>
        <taxon>Pseudomonadati</taxon>
        <taxon>Pseudomonadota</taxon>
        <taxon>Alphaproteobacteria</taxon>
        <taxon>Rhodobacterales</taxon>
        <taxon>Roseobacteraceae</taxon>
        <taxon>Salipiger</taxon>
    </lineage>
</organism>
<dbReference type="OrthoDB" id="7860232at2"/>
<feature type="compositionally biased region" description="Polar residues" evidence="1">
    <location>
        <begin position="18"/>
        <end position="35"/>
    </location>
</feature>
<sequence length="105" mass="11491">MLDTSLRPRPRPEDLDTTYRTPFVSSKGEAQSKATTRARMNPRDLIVLGVFGASDDMRALLRLPNGRVTQVGRGDRVGGRQVVAIGEDGVVVSRSGRTERLEIPS</sequence>